<protein>
    <submittedName>
        <fullName evidence="5">GNAT superfamily N-acetyltransferase</fullName>
    </submittedName>
</protein>
<dbReference type="RefSeq" id="WP_179761902.1">
    <property type="nucleotide sequence ID" value="NZ_BAAAJZ010000003.1"/>
</dbReference>
<dbReference type="InterPro" id="IPR051016">
    <property type="entry name" value="Diverse_Substrate_AcTransf"/>
</dbReference>
<dbReference type="Pfam" id="PF00583">
    <property type="entry name" value="Acetyltransf_1"/>
    <property type="match status" value="1"/>
</dbReference>
<feature type="domain" description="N-acetyltransferase" evidence="4">
    <location>
        <begin position="1"/>
        <end position="157"/>
    </location>
</feature>
<proteinExistence type="inferred from homology"/>
<comment type="similarity">
    <text evidence="1">Belongs to the acetyltransferase family.</text>
</comment>
<name>A0A852W439_PSEA5</name>
<evidence type="ECO:0000313" key="5">
    <source>
        <dbReference type="EMBL" id="NYG03787.1"/>
    </source>
</evidence>
<reference evidence="5 6" key="1">
    <citation type="submission" date="2020-07" db="EMBL/GenBank/DDBJ databases">
        <title>Sequencing the genomes of 1000 actinobacteria strains.</title>
        <authorList>
            <person name="Klenk H.-P."/>
        </authorList>
    </citation>
    <scope>NUCLEOTIDE SEQUENCE [LARGE SCALE GENOMIC DNA]</scope>
    <source>
        <strain evidence="5 6">DSM 44749</strain>
    </source>
</reference>
<evidence type="ECO:0000313" key="6">
    <source>
        <dbReference type="Proteomes" id="UP000549695"/>
    </source>
</evidence>
<dbReference type="SUPFAM" id="SSF55729">
    <property type="entry name" value="Acyl-CoA N-acyltransferases (Nat)"/>
    <property type="match status" value="1"/>
</dbReference>
<keyword evidence="2" id="KW-0808">Transferase</keyword>
<evidence type="ECO:0000256" key="3">
    <source>
        <dbReference type="ARBA" id="ARBA00023315"/>
    </source>
</evidence>
<sequence>MSVRTATPDDVPVVVRLVHELADYEKAAHECGLTEDQLHAALFGPDPSAGAFVATGDDGAVVGTAIWFRTFSTWEGVAGIHLEDLYVTPGARGGGHGAALLAELAAEVTRRGWKRLEWNVLDWNTPAIGFYRSVGAVPNEGWTTYRLTGDPLVALAGRNGGAAAR</sequence>
<dbReference type="Proteomes" id="UP000549695">
    <property type="component" value="Unassembled WGS sequence"/>
</dbReference>
<evidence type="ECO:0000256" key="1">
    <source>
        <dbReference type="ARBA" id="ARBA00008694"/>
    </source>
</evidence>
<dbReference type="Gene3D" id="3.40.630.30">
    <property type="match status" value="1"/>
</dbReference>
<dbReference type="EMBL" id="JACCCZ010000001">
    <property type="protein sequence ID" value="NYG03787.1"/>
    <property type="molecule type" value="Genomic_DNA"/>
</dbReference>
<accession>A0A852W439</accession>
<dbReference type="GeneID" id="98053768"/>
<dbReference type="PROSITE" id="PS51186">
    <property type="entry name" value="GNAT"/>
    <property type="match status" value="1"/>
</dbReference>
<evidence type="ECO:0000259" key="4">
    <source>
        <dbReference type="PROSITE" id="PS51186"/>
    </source>
</evidence>
<dbReference type="AlphaFoldDB" id="A0A852W439"/>
<keyword evidence="6" id="KW-1185">Reference proteome</keyword>
<dbReference type="InterPro" id="IPR016181">
    <property type="entry name" value="Acyl_CoA_acyltransferase"/>
</dbReference>
<dbReference type="InterPro" id="IPR000182">
    <property type="entry name" value="GNAT_dom"/>
</dbReference>
<comment type="caution">
    <text evidence="5">The sequence shown here is derived from an EMBL/GenBank/DDBJ whole genome shotgun (WGS) entry which is preliminary data.</text>
</comment>
<keyword evidence="3" id="KW-0012">Acyltransferase</keyword>
<evidence type="ECO:0000256" key="2">
    <source>
        <dbReference type="ARBA" id="ARBA00022679"/>
    </source>
</evidence>
<dbReference type="FunFam" id="3.40.630.30:FF:000064">
    <property type="entry name" value="GNAT family acetyltransferase"/>
    <property type="match status" value="1"/>
</dbReference>
<dbReference type="GO" id="GO:0008080">
    <property type="term" value="F:N-acetyltransferase activity"/>
    <property type="evidence" value="ECO:0007669"/>
    <property type="project" value="UniProtKB-ARBA"/>
</dbReference>
<organism evidence="5 6">
    <name type="scientific">Pseudonocardia alni</name>
    <name type="common">Amycolata alni</name>
    <dbReference type="NCBI Taxonomy" id="33907"/>
    <lineage>
        <taxon>Bacteria</taxon>
        <taxon>Bacillati</taxon>
        <taxon>Actinomycetota</taxon>
        <taxon>Actinomycetes</taxon>
        <taxon>Pseudonocardiales</taxon>
        <taxon>Pseudonocardiaceae</taxon>
        <taxon>Pseudonocardia</taxon>
    </lineage>
</organism>
<dbReference type="PANTHER" id="PTHR10545">
    <property type="entry name" value="DIAMINE N-ACETYLTRANSFERASE"/>
    <property type="match status" value="1"/>
</dbReference>
<gene>
    <name evidence="5" type="ORF">HDA37_004072</name>
</gene>
<dbReference type="PANTHER" id="PTHR10545:SF29">
    <property type="entry name" value="GH14572P-RELATED"/>
    <property type="match status" value="1"/>
</dbReference>